<dbReference type="EMBL" id="CYRX01000029">
    <property type="protein sequence ID" value="CUH60710.1"/>
    <property type="molecule type" value="Genomic_DNA"/>
</dbReference>
<dbReference type="GO" id="GO:0009360">
    <property type="term" value="C:DNA polymerase III complex"/>
    <property type="evidence" value="ECO:0007669"/>
    <property type="project" value="TreeGrafter"/>
</dbReference>
<organism evidence="8 9">
    <name type="scientific">Thalassobacter stenotrophicus</name>
    <dbReference type="NCBI Taxonomy" id="266809"/>
    <lineage>
        <taxon>Bacteria</taxon>
        <taxon>Pseudomonadati</taxon>
        <taxon>Pseudomonadota</taxon>
        <taxon>Alphaproteobacteria</taxon>
        <taxon>Rhodobacterales</taxon>
        <taxon>Roseobacteraceae</taxon>
        <taxon>Thalassobacter</taxon>
    </lineage>
</organism>
<proteinExistence type="inferred from homology"/>
<dbReference type="GO" id="GO:0006261">
    <property type="term" value="P:DNA-templated DNA replication"/>
    <property type="evidence" value="ECO:0007669"/>
    <property type="project" value="TreeGrafter"/>
</dbReference>
<dbReference type="PANTHER" id="PTHR34388:SF1">
    <property type="entry name" value="DNA POLYMERASE III SUBUNIT DELTA"/>
    <property type="match status" value="1"/>
</dbReference>
<dbReference type="Gene3D" id="3.40.50.300">
    <property type="entry name" value="P-loop containing nucleotide triphosphate hydrolases"/>
    <property type="match status" value="1"/>
</dbReference>
<dbReference type="InterPro" id="IPR008921">
    <property type="entry name" value="DNA_pol3_clamp-load_cplx_C"/>
</dbReference>
<dbReference type="SUPFAM" id="SSF48019">
    <property type="entry name" value="post-AAA+ oligomerization domain-like"/>
    <property type="match status" value="1"/>
</dbReference>
<dbReference type="STRING" id="266809.PM03_13020"/>
<gene>
    <name evidence="8" type="ORF">THS5294_02006</name>
</gene>
<dbReference type="AlphaFoldDB" id="A0A0P1FHL4"/>
<sequence length="340" mass="36452">MKLAGAQATRFFAKPEAGIAGLLIYGADAMRVALRRQEVVAALVGPEGEAEMRLSRMPATDLRKDPAAALDGLKAHGFFPGPRVVFIEDATEALAAPIIDALAEWQDGDASLIVTCGSLRATSKLRKAFEGHRRAYAVGLYDDPPSREEIEAALRAAGLEQISNEAHRDLDTLSRALDPGDFRQTVEKLGLYKRGDTTPVTPLDVANCAPVTIEAALDDVIHASAEGRGNEIGPLIQKLGGQGVQAVALCIGATRHFRTLYAAACDPGGAAQGLSRAKPPVFGPRRDRMARQAQQWGVHKLQDALRELTTADLTLRSSSMAPQMAVMERTLLRLAVYANR</sequence>
<evidence type="ECO:0000256" key="1">
    <source>
        <dbReference type="ARBA" id="ARBA00012417"/>
    </source>
</evidence>
<evidence type="ECO:0000313" key="8">
    <source>
        <dbReference type="EMBL" id="CUH60710.1"/>
    </source>
</evidence>
<dbReference type="eggNOG" id="COG1466">
    <property type="taxonomic scope" value="Bacteria"/>
</dbReference>
<dbReference type="GO" id="GO:0003677">
    <property type="term" value="F:DNA binding"/>
    <property type="evidence" value="ECO:0007669"/>
    <property type="project" value="InterPro"/>
</dbReference>
<comment type="similarity">
    <text evidence="6">Belongs to the DNA polymerase HolA subunit family.</text>
</comment>
<dbReference type="NCBIfam" id="TIGR01128">
    <property type="entry name" value="holA"/>
    <property type="match status" value="1"/>
</dbReference>
<dbReference type="PANTHER" id="PTHR34388">
    <property type="entry name" value="DNA POLYMERASE III SUBUNIT DELTA"/>
    <property type="match status" value="1"/>
</dbReference>
<keyword evidence="2" id="KW-0808">Transferase</keyword>
<protein>
    <recommendedName>
        <fullName evidence="1">DNA-directed DNA polymerase</fullName>
        <ecNumber evidence="1">2.7.7.7</ecNumber>
    </recommendedName>
</protein>
<dbReference type="Gene3D" id="1.20.272.10">
    <property type="match status" value="1"/>
</dbReference>
<dbReference type="GO" id="GO:0003887">
    <property type="term" value="F:DNA-directed DNA polymerase activity"/>
    <property type="evidence" value="ECO:0007669"/>
    <property type="project" value="UniProtKB-KW"/>
</dbReference>
<reference evidence="8 9" key="1">
    <citation type="submission" date="2015-09" db="EMBL/GenBank/DDBJ databases">
        <authorList>
            <consortium name="Swine Surveillance"/>
        </authorList>
    </citation>
    <scope>NUCLEOTIDE SEQUENCE [LARGE SCALE GENOMIC DNA]</scope>
    <source>
        <strain evidence="8 9">CECT 5294</strain>
    </source>
</reference>
<evidence type="ECO:0000256" key="7">
    <source>
        <dbReference type="ARBA" id="ARBA00049244"/>
    </source>
</evidence>
<evidence type="ECO:0000313" key="9">
    <source>
        <dbReference type="Proteomes" id="UP000051298"/>
    </source>
</evidence>
<evidence type="ECO:0000256" key="4">
    <source>
        <dbReference type="ARBA" id="ARBA00022705"/>
    </source>
</evidence>
<evidence type="ECO:0000256" key="2">
    <source>
        <dbReference type="ARBA" id="ARBA00022679"/>
    </source>
</evidence>
<dbReference type="InterPro" id="IPR005790">
    <property type="entry name" value="DNA_polIII_delta"/>
</dbReference>
<keyword evidence="4" id="KW-0235">DNA replication</keyword>
<dbReference type="Proteomes" id="UP000051298">
    <property type="component" value="Unassembled WGS sequence"/>
</dbReference>
<comment type="catalytic activity">
    <reaction evidence="7">
        <text>DNA(n) + a 2'-deoxyribonucleoside 5'-triphosphate = DNA(n+1) + diphosphate</text>
        <dbReference type="Rhea" id="RHEA:22508"/>
        <dbReference type="Rhea" id="RHEA-COMP:17339"/>
        <dbReference type="Rhea" id="RHEA-COMP:17340"/>
        <dbReference type="ChEBI" id="CHEBI:33019"/>
        <dbReference type="ChEBI" id="CHEBI:61560"/>
        <dbReference type="ChEBI" id="CHEBI:173112"/>
        <dbReference type="EC" id="2.7.7.7"/>
    </reaction>
</comment>
<evidence type="ECO:0000256" key="3">
    <source>
        <dbReference type="ARBA" id="ARBA00022695"/>
    </source>
</evidence>
<name>A0A0P1FHL4_9RHOB</name>
<keyword evidence="5" id="KW-0239">DNA-directed DNA polymerase</keyword>
<accession>A0A0P1FHL4</accession>
<evidence type="ECO:0000256" key="6">
    <source>
        <dbReference type="ARBA" id="ARBA00034754"/>
    </source>
</evidence>
<dbReference type="EC" id="2.7.7.7" evidence="1"/>
<evidence type="ECO:0000256" key="5">
    <source>
        <dbReference type="ARBA" id="ARBA00022932"/>
    </source>
</evidence>
<dbReference type="RefSeq" id="WP_058123631.1">
    <property type="nucleotide sequence ID" value="NZ_CYRX01000029.1"/>
</dbReference>
<keyword evidence="3" id="KW-0548">Nucleotidyltransferase</keyword>
<dbReference type="InterPro" id="IPR027417">
    <property type="entry name" value="P-loop_NTPase"/>
</dbReference>